<evidence type="ECO:0000313" key="3">
    <source>
        <dbReference type="EMBL" id="KHJ82721.1"/>
    </source>
</evidence>
<evidence type="ECO:0000256" key="2">
    <source>
        <dbReference type="SAM" id="MobiDB-lite"/>
    </source>
</evidence>
<dbReference type="Gene3D" id="1.20.120.1910">
    <property type="entry name" value="Cysteine-tRNA ligase, C-terminal anti-codon recognition domain"/>
    <property type="match status" value="1"/>
</dbReference>
<dbReference type="EMBL" id="KN577559">
    <property type="protein sequence ID" value="KHJ82721.1"/>
    <property type="molecule type" value="Genomic_DNA"/>
</dbReference>
<dbReference type="PANTHER" id="PTHR10890">
    <property type="entry name" value="CYSTEINYL-TRNA SYNTHETASE"/>
    <property type="match status" value="1"/>
</dbReference>
<evidence type="ECO:0000256" key="1">
    <source>
        <dbReference type="ARBA" id="ARBA00039362"/>
    </source>
</evidence>
<feature type="non-terminal residue" evidence="3">
    <location>
        <position position="247"/>
    </location>
</feature>
<dbReference type="InterPro" id="IPR009080">
    <property type="entry name" value="tRNAsynth_Ia_anticodon-bd"/>
</dbReference>
<dbReference type="OrthoDB" id="438179at2759"/>
<dbReference type="GO" id="GO:0006423">
    <property type="term" value="P:cysteinyl-tRNA aminoacylation"/>
    <property type="evidence" value="ECO:0007669"/>
    <property type="project" value="TreeGrafter"/>
</dbReference>
<organism evidence="3 4">
    <name type="scientific">Oesophagostomum dentatum</name>
    <name type="common">Nodular worm</name>
    <dbReference type="NCBI Taxonomy" id="61180"/>
    <lineage>
        <taxon>Eukaryota</taxon>
        <taxon>Metazoa</taxon>
        <taxon>Ecdysozoa</taxon>
        <taxon>Nematoda</taxon>
        <taxon>Chromadorea</taxon>
        <taxon>Rhabditida</taxon>
        <taxon>Rhabditina</taxon>
        <taxon>Rhabditomorpha</taxon>
        <taxon>Strongyloidea</taxon>
        <taxon>Strongylidae</taxon>
        <taxon>Oesophagostomum</taxon>
    </lineage>
</organism>
<feature type="region of interest" description="Disordered" evidence="2">
    <location>
        <begin position="218"/>
        <end position="247"/>
    </location>
</feature>
<feature type="compositionally biased region" description="Basic and acidic residues" evidence="2">
    <location>
        <begin position="218"/>
        <end position="232"/>
    </location>
</feature>
<accession>A0A0B1SFR3</accession>
<dbReference type="Proteomes" id="UP000053660">
    <property type="component" value="Unassembled WGS sequence"/>
</dbReference>
<dbReference type="GO" id="GO:0004817">
    <property type="term" value="F:cysteine-tRNA ligase activity"/>
    <property type="evidence" value="ECO:0007669"/>
    <property type="project" value="TreeGrafter"/>
</dbReference>
<evidence type="ECO:0000313" key="4">
    <source>
        <dbReference type="Proteomes" id="UP000053660"/>
    </source>
</evidence>
<dbReference type="GO" id="GO:0005524">
    <property type="term" value="F:ATP binding"/>
    <property type="evidence" value="ECO:0007669"/>
    <property type="project" value="InterPro"/>
</dbReference>
<dbReference type="GO" id="GO:0005737">
    <property type="term" value="C:cytoplasm"/>
    <property type="evidence" value="ECO:0007669"/>
    <property type="project" value="TreeGrafter"/>
</dbReference>
<reference evidence="3 4" key="1">
    <citation type="submission" date="2014-03" db="EMBL/GenBank/DDBJ databases">
        <title>Draft genome of the hookworm Oesophagostomum dentatum.</title>
        <authorList>
            <person name="Mitreva M."/>
        </authorList>
    </citation>
    <scope>NUCLEOTIDE SEQUENCE [LARGE SCALE GENOMIC DNA]</scope>
    <source>
        <strain evidence="3 4">OD-Hann</strain>
    </source>
</reference>
<dbReference type="SUPFAM" id="SSF47323">
    <property type="entry name" value="Anticodon-binding domain of a subclass of class I aminoacyl-tRNA synthetases"/>
    <property type="match status" value="1"/>
</dbReference>
<dbReference type="InterPro" id="IPR024909">
    <property type="entry name" value="Cys-tRNA/MSH_ligase"/>
</dbReference>
<dbReference type="AlphaFoldDB" id="A0A0B1SFR3"/>
<protein>
    <recommendedName>
        <fullName evidence="1">Cysteine--tRNA ligase, cytoplasmic</fullName>
    </recommendedName>
</protein>
<sequence length="247" mass="28658">MERAMQFEKISNEFFLLVKDILRKHYKPDCPQGYLKYQSRELEIMDEFLRIKKEIHEALCDSVDTRTVIEKLRELIGLGNSYIVEKVRKANAVPNCLLLRKIALYITDLFTVFGVIPKSGEIGFPMESESAIGTEALLMPYLNALASFRENVRNVAKDSKIVAILEECDRLRDDVLPELGVRLEDRAQETVVKLCDRDILLREREQKRAIEEARRLEKERKAAERAEKEAAKRIPPQEMFCRGEEAK</sequence>
<gene>
    <name evidence="3" type="ORF">OESDEN_17584</name>
</gene>
<name>A0A0B1SFR3_OESDE</name>
<keyword evidence="4" id="KW-1185">Reference proteome</keyword>
<dbReference type="PANTHER" id="PTHR10890:SF3">
    <property type="entry name" value="CYSTEINE--TRNA LIGASE, CYTOPLASMIC"/>
    <property type="match status" value="1"/>
</dbReference>
<proteinExistence type="predicted"/>